<dbReference type="PANTHER" id="PTHR30563">
    <property type="entry name" value="DNA RECOMBINATION PROTEIN RMUC"/>
    <property type="match status" value="1"/>
</dbReference>
<feature type="transmembrane region" description="Helical" evidence="6">
    <location>
        <begin position="6"/>
        <end position="26"/>
    </location>
</feature>
<keyword evidence="6" id="KW-1133">Transmembrane helix</keyword>
<keyword evidence="6" id="KW-0812">Transmembrane</keyword>
<evidence type="ECO:0000256" key="1">
    <source>
        <dbReference type="ARBA" id="ARBA00003416"/>
    </source>
</evidence>
<sequence length="446" mass="51265">MNAFFTYTLTALIFGVIGFFIGKLIGKLHFETSKTLLEKEKSSLEERIISEQKNANAKEQEKNVLADAYKKLQEEKEFLLTVKTRQESDLDNLQTKLNEQKVEIEKLQEKFTKEFENLANKILDEKSSKFTLQNKENLETILHPLQEKIKGFEDKVEKTHKESIDYHAALRQQIVGLKELNQQMSKETLNLTKALKGDSKVQGDWGETQLEILLEKANLTKDIHFTTQGGYRDEDGKLKKPDFIINLPNERHLIIDSKVSLTAYERYYSAENEEDKSLYLKNHVESIRKHFKDLSEKKYEKLYDINSPDYVLMFVPIEPAYLLALSKSDSLYLEALDKNIVLVSTSTLLATLSTISSMWRQENQKRNVIEIARQAGALYDQFVNLTEDLIKVGNQLKTVQGTYDVSMKKLTGRGNLISKVENIKQLGATASKSLPQNLLDRALENQ</sequence>
<dbReference type="AlphaFoldDB" id="A0A2S7WB42"/>
<keyword evidence="8" id="KW-1185">Reference proteome</keyword>
<evidence type="ECO:0000313" key="7">
    <source>
        <dbReference type="EMBL" id="PQJ74452.1"/>
    </source>
</evidence>
<evidence type="ECO:0000256" key="3">
    <source>
        <dbReference type="ARBA" id="ARBA00023054"/>
    </source>
</evidence>
<dbReference type="Pfam" id="PF02646">
    <property type="entry name" value="RmuC"/>
    <property type="match status" value="1"/>
</dbReference>
<keyword evidence="4" id="KW-0233">DNA recombination</keyword>
<keyword evidence="3 5" id="KW-0175">Coiled coil</keyword>
<reference evidence="7 8" key="1">
    <citation type="submission" date="2016-12" db="EMBL/GenBank/DDBJ databases">
        <title>Trade-off between light-utilization and light-protection in marine flavobacteria.</title>
        <authorList>
            <person name="Kumagai Y."/>
            <person name="Yoshizawa S."/>
            <person name="Kogure K."/>
            <person name="Iwasaki W."/>
        </authorList>
    </citation>
    <scope>NUCLEOTIDE SEQUENCE [LARGE SCALE GENOMIC DNA]</scope>
    <source>
        <strain evidence="7 8">KCTC 22729</strain>
    </source>
</reference>
<protein>
    <submittedName>
        <fullName evidence="7">DNA polymerase V</fullName>
    </submittedName>
</protein>
<dbReference type="GO" id="GO:0006310">
    <property type="term" value="P:DNA recombination"/>
    <property type="evidence" value="ECO:0007669"/>
    <property type="project" value="UniProtKB-KW"/>
</dbReference>
<evidence type="ECO:0000256" key="6">
    <source>
        <dbReference type="SAM" id="Phobius"/>
    </source>
</evidence>
<dbReference type="PANTHER" id="PTHR30563:SF0">
    <property type="entry name" value="DNA RECOMBINATION PROTEIN RMUC"/>
    <property type="match status" value="1"/>
</dbReference>
<dbReference type="Proteomes" id="UP000237608">
    <property type="component" value="Unassembled WGS sequence"/>
</dbReference>
<feature type="coiled-coil region" evidence="5">
    <location>
        <begin position="34"/>
        <end position="117"/>
    </location>
</feature>
<accession>A0A2S7WB42</accession>
<comment type="caution">
    <text evidence="7">The sequence shown here is derived from an EMBL/GenBank/DDBJ whole genome shotgun (WGS) entry which is preliminary data.</text>
</comment>
<proteinExistence type="inferred from homology"/>
<comment type="function">
    <text evidence="1">Involved in DNA recombination.</text>
</comment>
<dbReference type="InterPro" id="IPR003798">
    <property type="entry name" value="DNA_recombination_RmuC"/>
</dbReference>
<name>A0A2S7WB42_9FLAO</name>
<organism evidence="7 8">
    <name type="scientific">Polaribacter gangjinensis</name>
    <dbReference type="NCBI Taxonomy" id="574710"/>
    <lineage>
        <taxon>Bacteria</taxon>
        <taxon>Pseudomonadati</taxon>
        <taxon>Bacteroidota</taxon>
        <taxon>Flavobacteriia</taxon>
        <taxon>Flavobacteriales</taxon>
        <taxon>Flavobacteriaceae</taxon>
    </lineage>
</organism>
<evidence type="ECO:0000256" key="5">
    <source>
        <dbReference type="SAM" id="Coils"/>
    </source>
</evidence>
<dbReference type="EMBL" id="MSCL01000001">
    <property type="protein sequence ID" value="PQJ74452.1"/>
    <property type="molecule type" value="Genomic_DNA"/>
</dbReference>
<keyword evidence="6" id="KW-0472">Membrane</keyword>
<evidence type="ECO:0000256" key="4">
    <source>
        <dbReference type="ARBA" id="ARBA00023172"/>
    </source>
</evidence>
<dbReference type="OrthoDB" id="370725at2"/>
<evidence type="ECO:0000313" key="8">
    <source>
        <dbReference type="Proteomes" id="UP000237608"/>
    </source>
</evidence>
<evidence type="ECO:0000256" key="2">
    <source>
        <dbReference type="ARBA" id="ARBA00009840"/>
    </source>
</evidence>
<comment type="similarity">
    <text evidence="2">Belongs to the RmuC family.</text>
</comment>
<gene>
    <name evidence="7" type="ORF">BTO13_03835</name>
</gene>